<accession>A0A1U7JI81</accession>
<organism evidence="1 2">
    <name type="scientific">Pseudovibrio exalbescens</name>
    <dbReference type="NCBI Taxonomy" id="197461"/>
    <lineage>
        <taxon>Bacteria</taxon>
        <taxon>Pseudomonadati</taxon>
        <taxon>Pseudomonadota</taxon>
        <taxon>Alphaproteobacteria</taxon>
        <taxon>Hyphomicrobiales</taxon>
        <taxon>Stappiaceae</taxon>
        <taxon>Pseudovibrio</taxon>
    </lineage>
</organism>
<sequence length="61" mass="7055">MHDAVSKSIIPNHTQLRGFATVFLHSFPQFGLVSGDLEQMELRKNQAVHFEKLFRIKSDTR</sequence>
<protein>
    <submittedName>
        <fullName evidence="1">Uncharacterized protein</fullName>
    </submittedName>
</protein>
<dbReference type="EMBL" id="LVVZ01000014">
    <property type="protein sequence ID" value="OKL44456.1"/>
    <property type="molecule type" value="Genomic_DNA"/>
</dbReference>
<proteinExistence type="predicted"/>
<evidence type="ECO:0000313" key="2">
    <source>
        <dbReference type="Proteomes" id="UP000185783"/>
    </source>
</evidence>
<evidence type="ECO:0000313" key="1">
    <source>
        <dbReference type="EMBL" id="OKL44456.1"/>
    </source>
</evidence>
<gene>
    <name evidence="1" type="ORF">A3843_08695</name>
</gene>
<name>A0A1U7JI81_9HYPH</name>
<dbReference type="Proteomes" id="UP000185783">
    <property type="component" value="Unassembled WGS sequence"/>
</dbReference>
<dbReference type="STRING" id="197461.A3843_08695"/>
<dbReference type="AlphaFoldDB" id="A0A1U7JI81"/>
<comment type="caution">
    <text evidence="1">The sequence shown here is derived from an EMBL/GenBank/DDBJ whole genome shotgun (WGS) entry which is preliminary data.</text>
</comment>
<reference evidence="1 2" key="1">
    <citation type="submission" date="2016-03" db="EMBL/GenBank/DDBJ databases">
        <title>Genome sequence of Nesiotobacter sp. nov., a moderately halophilic alphaproteobacterium isolated from the Yellow Sea, China.</title>
        <authorList>
            <person name="Zhang G."/>
            <person name="Zhang R."/>
        </authorList>
    </citation>
    <scope>NUCLEOTIDE SEQUENCE [LARGE SCALE GENOMIC DNA]</scope>
    <source>
        <strain evidence="1 2">WB1-6</strain>
    </source>
</reference>
<keyword evidence="2" id="KW-1185">Reference proteome</keyword>